<reference evidence="8 9" key="1">
    <citation type="submission" date="2019-04" db="EMBL/GenBank/DDBJ databases">
        <title>Draft, Whole-Genome Sequence of the Anthracene-degrading Mycobacterium frederiksbergense LB501T, Isolated from a Polycyclic Aromatic Hydrocarbon (PAH)-Contaminated Soil.</title>
        <authorList>
            <person name="Augelletti F."/>
        </authorList>
    </citation>
    <scope>NUCLEOTIDE SEQUENCE [LARGE SCALE GENOMIC DNA]</scope>
    <source>
        <strain evidence="8 9">LB 501T</strain>
    </source>
</reference>
<dbReference type="GO" id="GO:0004106">
    <property type="term" value="F:chorismate mutase activity"/>
    <property type="evidence" value="ECO:0007669"/>
    <property type="project" value="UniProtKB-EC"/>
</dbReference>
<feature type="chain" id="PRO_5026003308" description="Chorismate mutase" evidence="6">
    <location>
        <begin position="22"/>
        <end position="182"/>
    </location>
</feature>
<dbReference type="InterPro" id="IPR008240">
    <property type="entry name" value="Chorismate_mutase_periplasmic"/>
</dbReference>
<gene>
    <name evidence="8" type="ORF">EXE63_05180</name>
</gene>
<dbReference type="SMART" id="SM00830">
    <property type="entry name" value="CM_2"/>
    <property type="match status" value="1"/>
</dbReference>
<dbReference type="NCBIfam" id="NF006741">
    <property type="entry name" value="PRK09269.1"/>
    <property type="match status" value="1"/>
</dbReference>
<dbReference type="InterPro" id="IPR051331">
    <property type="entry name" value="Chorismate_mutase-related"/>
</dbReference>
<dbReference type="GO" id="GO:0046417">
    <property type="term" value="P:chorismate metabolic process"/>
    <property type="evidence" value="ECO:0007669"/>
    <property type="project" value="InterPro"/>
</dbReference>
<evidence type="ECO:0000313" key="8">
    <source>
        <dbReference type="EMBL" id="QIV80355.1"/>
    </source>
</evidence>
<dbReference type="UniPathway" id="UPA00120">
    <property type="reaction ID" value="UER00203"/>
</dbReference>
<evidence type="ECO:0000256" key="1">
    <source>
        <dbReference type="ARBA" id="ARBA00004817"/>
    </source>
</evidence>
<evidence type="ECO:0000256" key="2">
    <source>
        <dbReference type="ARBA" id="ARBA00012404"/>
    </source>
</evidence>
<name>A0A6H0S206_9MYCO</name>
<dbReference type="PROSITE" id="PS51168">
    <property type="entry name" value="CHORISMATE_MUT_2"/>
    <property type="match status" value="1"/>
</dbReference>
<dbReference type="PIRSF" id="PIRSF026640">
    <property type="entry name" value="Peripl_chor_mut"/>
    <property type="match status" value="1"/>
</dbReference>
<dbReference type="Gene3D" id="1.20.59.10">
    <property type="entry name" value="Chorismate mutase"/>
    <property type="match status" value="1"/>
</dbReference>
<dbReference type="InterPro" id="IPR036263">
    <property type="entry name" value="Chorismate_II_sf"/>
</dbReference>
<dbReference type="AlphaFoldDB" id="A0A6H0S206"/>
<organism evidence="8 9">
    <name type="scientific">Mycolicibacterium frederiksbergense</name>
    <dbReference type="NCBI Taxonomy" id="117567"/>
    <lineage>
        <taxon>Bacteria</taxon>
        <taxon>Bacillati</taxon>
        <taxon>Actinomycetota</taxon>
        <taxon>Actinomycetes</taxon>
        <taxon>Mycobacteriales</taxon>
        <taxon>Mycobacteriaceae</taxon>
        <taxon>Mycolicibacterium</taxon>
    </lineage>
</organism>
<evidence type="ECO:0000256" key="5">
    <source>
        <dbReference type="PIRNR" id="PIRNR026640"/>
    </source>
</evidence>
<dbReference type="Pfam" id="PF01817">
    <property type="entry name" value="CM_2"/>
    <property type="match status" value="1"/>
</dbReference>
<dbReference type="EMBL" id="CP038799">
    <property type="protein sequence ID" value="QIV80355.1"/>
    <property type="molecule type" value="Genomic_DNA"/>
</dbReference>
<comment type="catalytic activity">
    <reaction evidence="5">
        <text>chorismate = prephenate</text>
        <dbReference type="Rhea" id="RHEA:13897"/>
        <dbReference type="ChEBI" id="CHEBI:29748"/>
        <dbReference type="ChEBI" id="CHEBI:29934"/>
        <dbReference type="EC" id="5.4.99.5"/>
    </reaction>
</comment>
<feature type="domain" description="Chorismate mutase" evidence="7">
    <location>
        <begin position="5"/>
        <end position="101"/>
    </location>
</feature>
<evidence type="ECO:0000256" key="3">
    <source>
        <dbReference type="ARBA" id="ARBA00022729"/>
    </source>
</evidence>
<comment type="pathway">
    <text evidence="1 5">Metabolic intermediate biosynthesis; prephenate biosynthesis; prephenate from chorismate: step 1/1.</text>
</comment>
<evidence type="ECO:0000256" key="4">
    <source>
        <dbReference type="ARBA" id="ARBA00023235"/>
    </source>
</evidence>
<evidence type="ECO:0000313" key="9">
    <source>
        <dbReference type="Proteomes" id="UP000501849"/>
    </source>
</evidence>
<dbReference type="InterPro" id="IPR036979">
    <property type="entry name" value="CM_dom_sf"/>
</dbReference>
<keyword evidence="4 5" id="KW-0413">Isomerase</keyword>
<keyword evidence="9" id="KW-1185">Reference proteome</keyword>
<dbReference type="EC" id="5.4.99.5" evidence="2 5"/>
<comment type="function">
    <text evidence="5">Catalyzes the Claisen rearrangement of chorismate to prephenate.</text>
</comment>
<protein>
    <recommendedName>
        <fullName evidence="2 5">Chorismate mutase</fullName>
        <ecNumber evidence="2 5">5.4.99.5</ecNumber>
    </recommendedName>
</protein>
<accession>A0A6H0S206</accession>
<sequence length="182" mass="19208">MRGLAVALAVVAVAAAPVAGADVLSPLHPLVDAAAQRLLTAEPVAASKYLTGGPIEDPQREAQVLDTVATAAQAQGADPAYVRDVFRDQIDATVSLQYSLFGDWKVDPAAAPASAPDLASTRATIDGLNQTMVSEIAQRWPDLQAPTCRAELGATIDEVAVNRGLDPLYRRALEYATHDYCR</sequence>
<dbReference type="PANTHER" id="PTHR38041:SF2">
    <property type="entry name" value="SECRETED CHORISMATE MUTASE"/>
    <property type="match status" value="1"/>
</dbReference>
<dbReference type="RefSeq" id="WP_168141079.1">
    <property type="nucleotide sequence ID" value="NZ_CP038799.1"/>
</dbReference>
<dbReference type="Proteomes" id="UP000501849">
    <property type="component" value="Chromosome"/>
</dbReference>
<dbReference type="NCBIfam" id="TIGR01806">
    <property type="entry name" value="CM_mono2"/>
    <property type="match status" value="1"/>
</dbReference>
<dbReference type="KEGG" id="mfre:EXE63_05180"/>
<evidence type="ECO:0000256" key="6">
    <source>
        <dbReference type="SAM" id="SignalP"/>
    </source>
</evidence>
<dbReference type="PANTHER" id="PTHR38041">
    <property type="entry name" value="CHORISMATE MUTASE"/>
    <property type="match status" value="1"/>
</dbReference>
<feature type="signal peptide" evidence="6">
    <location>
        <begin position="1"/>
        <end position="21"/>
    </location>
</feature>
<dbReference type="GO" id="GO:0009697">
    <property type="term" value="P:salicylic acid biosynthetic process"/>
    <property type="evidence" value="ECO:0007669"/>
    <property type="project" value="TreeGrafter"/>
</dbReference>
<proteinExistence type="predicted"/>
<dbReference type="SUPFAM" id="SSF48600">
    <property type="entry name" value="Chorismate mutase II"/>
    <property type="match status" value="1"/>
</dbReference>
<evidence type="ECO:0000259" key="7">
    <source>
        <dbReference type="PROSITE" id="PS51168"/>
    </source>
</evidence>
<dbReference type="InterPro" id="IPR002701">
    <property type="entry name" value="CM_II_prokaryot"/>
</dbReference>
<keyword evidence="3 6" id="KW-0732">Signal</keyword>